<sequence length="88" mass="9171">MVDVSARPPGNSLRTLGFRSEEPVDTCIAVAPVDEFVPRAPSIAKLGDSNQVRGGAAATFPFSSNAPPLFLAKSPETLSRISSSVASR</sequence>
<gene>
    <name evidence="1" type="ordered locus">RHA1_ro11073</name>
</gene>
<proteinExistence type="predicted"/>
<accession>Q0RVG6</accession>
<keyword evidence="1" id="KW-0614">Plasmid</keyword>
<evidence type="ECO:0000313" key="2">
    <source>
        <dbReference type="Proteomes" id="UP000008710"/>
    </source>
</evidence>
<reference evidence="2" key="1">
    <citation type="journal article" date="2006" name="Proc. Natl. Acad. Sci. U.S.A.">
        <title>The complete genome of Rhodococcus sp. RHA1 provides insights into a catabolic powerhouse.</title>
        <authorList>
            <person name="McLeod M.P."/>
            <person name="Warren R.L."/>
            <person name="Hsiao W.W.L."/>
            <person name="Araki N."/>
            <person name="Myhre M."/>
            <person name="Fernandes C."/>
            <person name="Miyazawa D."/>
            <person name="Wong W."/>
            <person name="Lillquist A.L."/>
            <person name="Wang D."/>
            <person name="Dosanjh M."/>
            <person name="Hara H."/>
            <person name="Petrescu A."/>
            <person name="Morin R.D."/>
            <person name="Yang G."/>
            <person name="Stott J.M."/>
            <person name="Schein J.E."/>
            <person name="Shin H."/>
            <person name="Smailus D."/>
            <person name="Siddiqui A.S."/>
            <person name="Marra M.A."/>
            <person name="Jones S.J.M."/>
            <person name="Holt R."/>
            <person name="Brinkman F.S.L."/>
            <person name="Miyauchi K."/>
            <person name="Fukuda M."/>
            <person name="Davies J.E."/>
            <person name="Mohn W.W."/>
            <person name="Eltis L.D."/>
        </authorList>
    </citation>
    <scope>NUCLEOTIDE SEQUENCE [LARGE SCALE GENOMIC DNA]</scope>
    <source>
        <strain evidence="2">RHA1</strain>
    </source>
</reference>
<dbReference type="AlphaFoldDB" id="Q0RVG6"/>
<dbReference type="KEGG" id="rha:RHA1_ro11073"/>
<organism evidence="1 2">
    <name type="scientific">Rhodococcus jostii (strain RHA1)</name>
    <dbReference type="NCBI Taxonomy" id="101510"/>
    <lineage>
        <taxon>Bacteria</taxon>
        <taxon>Bacillati</taxon>
        <taxon>Actinomycetota</taxon>
        <taxon>Actinomycetes</taxon>
        <taxon>Mycobacteriales</taxon>
        <taxon>Nocardiaceae</taxon>
        <taxon>Rhodococcus</taxon>
    </lineage>
</organism>
<dbReference type="HOGENOM" id="CLU_2466960_0_0_11"/>
<dbReference type="Proteomes" id="UP000008710">
    <property type="component" value="Plasmid pRHL3"/>
</dbReference>
<geneLocation type="plasmid" evidence="1 2">
    <name>pRHL3</name>
</geneLocation>
<name>Q0RVG6_RHOJR</name>
<protein>
    <submittedName>
        <fullName evidence="1">Uncharacterized protein</fullName>
    </submittedName>
</protein>
<dbReference type="EMBL" id="CP000434">
    <property type="protein sequence ID" value="ABH00720.1"/>
    <property type="molecule type" value="Genomic_DNA"/>
</dbReference>
<evidence type="ECO:0000313" key="1">
    <source>
        <dbReference type="EMBL" id="ABH00720.1"/>
    </source>
</evidence>